<sequence>MAANSSPRTQTKTQAKTETQPGTRSAREWVSTLAEYRDPDTLRSSIELAISLLPFLALWALAWWALSVSYVLAFALSVLNAAFLLRLFAIQHDCGHGAYYKNRQLSDWIGRGLGVLTLTPYDVWRRTHSVHHSTAGNLDKRGMGDVHTLTVAEYNALSRWGQLHYRLYRHPVTLFGLGPSYLFYLQNRLPIGLMNSARYWISAMLTNLAIIAALGAIYWFGGLMPLLLIFVPTTLVAATAGVWLFYVQHQFETTQWDMNENWNLHEAALHGSSYYRLPKLLQWFSANIGIHHVHHLYSRIPFYRLPDVLRDHAELAEEAYTMTIRESFANARLHLWDENSKCLLSFAQARAL</sequence>
<accession>A0A0P7J5G9</accession>
<dbReference type="RefSeq" id="WP_055189395.1">
    <property type="nucleotide sequence ID" value="NZ_LKBA01000006.1"/>
</dbReference>
<dbReference type="InterPro" id="IPR012171">
    <property type="entry name" value="Fatty_acid_desaturase"/>
</dbReference>
<feature type="compositionally biased region" description="Low complexity" evidence="1">
    <location>
        <begin position="9"/>
        <end position="20"/>
    </location>
</feature>
<feature type="domain" description="Fatty acid desaturase" evidence="3">
    <location>
        <begin position="72"/>
        <end position="321"/>
    </location>
</feature>
<dbReference type="Pfam" id="PF00487">
    <property type="entry name" value="FA_desaturase"/>
    <property type="match status" value="1"/>
</dbReference>
<organism evidence="4 5">
    <name type="scientific">Aliiroseovarius crassostreae</name>
    <dbReference type="NCBI Taxonomy" id="154981"/>
    <lineage>
        <taxon>Bacteria</taxon>
        <taxon>Pseudomonadati</taxon>
        <taxon>Pseudomonadota</taxon>
        <taxon>Alphaproteobacteria</taxon>
        <taxon>Rhodobacterales</taxon>
        <taxon>Paracoccaceae</taxon>
        <taxon>Aliiroseovarius</taxon>
    </lineage>
</organism>
<dbReference type="AlphaFoldDB" id="A0A0P7J5G9"/>
<evidence type="ECO:0000313" key="4">
    <source>
        <dbReference type="EMBL" id="KPN63238.1"/>
    </source>
</evidence>
<evidence type="ECO:0000313" key="5">
    <source>
        <dbReference type="Proteomes" id="UP000050471"/>
    </source>
</evidence>
<feature type="transmembrane region" description="Helical" evidence="2">
    <location>
        <begin position="46"/>
        <end position="64"/>
    </location>
</feature>
<gene>
    <name evidence="4" type="ORF">AKJ29_11120</name>
</gene>
<feature type="region of interest" description="Disordered" evidence="1">
    <location>
        <begin position="1"/>
        <end position="26"/>
    </location>
</feature>
<evidence type="ECO:0000259" key="3">
    <source>
        <dbReference type="Pfam" id="PF00487"/>
    </source>
</evidence>
<protein>
    <submittedName>
        <fullName evidence="4">Fatty acid desaturase</fullName>
    </submittedName>
</protein>
<comment type="caution">
    <text evidence="4">The sequence shown here is derived from an EMBL/GenBank/DDBJ whole genome shotgun (WGS) entry which is preliminary data.</text>
</comment>
<keyword evidence="2" id="KW-1133">Transmembrane helix</keyword>
<feature type="transmembrane region" description="Helical" evidence="2">
    <location>
        <begin position="199"/>
        <end position="220"/>
    </location>
</feature>
<keyword evidence="2" id="KW-0812">Transmembrane</keyword>
<dbReference type="GO" id="GO:0006629">
    <property type="term" value="P:lipid metabolic process"/>
    <property type="evidence" value="ECO:0007669"/>
    <property type="project" value="InterPro"/>
</dbReference>
<dbReference type="GO" id="GO:0016020">
    <property type="term" value="C:membrane"/>
    <property type="evidence" value="ECO:0007669"/>
    <property type="project" value="TreeGrafter"/>
</dbReference>
<dbReference type="EMBL" id="LKBA01000006">
    <property type="protein sequence ID" value="KPN63238.1"/>
    <property type="molecule type" value="Genomic_DNA"/>
</dbReference>
<name>A0A0P7J5G9_9RHOB</name>
<dbReference type="PANTHER" id="PTHR19353:SF73">
    <property type="entry name" value="FATTY ACID DESATURASE"/>
    <property type="match status" value="1"/>
</dbReference>
<dbReference type="GO" id="GO:0016717">
    <property type="term" value="F:oxidoreductase activity, acting on paired donors, with oxidation of a pair of donors resulting in the reduction of molecular oxygen to two molecules of water"/>
    <property type="evidence" value="ECO:0007669"/>
    <property type="project" value="TreeGrafter"/>
</dbReference>
<dbReference type="OrthoDB" id="9769653at2"/>
<reference evidence="4 5" key="1">
    <citation type="submission" date="2015-09" db="EMBL/GenBank/DDBJ databases">
        <title>Draft genome sequence of Aliiroseovarius crassostreae CV919-312TSm, the causative agent of Roseovarius Oyster Disease (formerly Juvenile Oyster Disease).</title>
        <authorList>
            <person name="Kessner L."/>
            <person name="Spinard E."/>
            <person name="Nelson D."/>
        </authorList>
    </citation>
    <scope>NUCLEOTIDE SEQUENCE [LARGE SCALE GENOMIC DNA]</scope>
    <source>
        <strain evidence="4 5">CV919-312</strain>
    </source>
</reference>
<dbReference type="STRING" id="154981.AKJ29_11120"/>
<dbReference type="Proteomes" id="UP000050471">
    <property type="component" value="Unassembled WGS sequence"/>
</dbReference>
<keyword evidence="5" id="KW-1185">Reference proteome</keyword>
<dbReference type="PANTHER" id="PTHR19353">
    <property type="entry name" value="FATTY ACID DESATURASE 2"/>
    <property type="match status" value="1"/>
</dbReference>
<dbReference type="InterPro" id="IPR005804">
    <property type="entry name" value="FA_desaturase_dom"/>
</dbReference>
<dbReference type="CDD" id="cd03507">
    <property type="entry name" value="Delta12-FADS-like"/>
    <property type="match status" value="1"/>
</dbReference>
<proteinExistence type="predicted"/>
<evidence type="ECO:0000256" key="1">
    <source>
        <dbReference type="SAM" id="MobiDB-lite"/>
    </source>
</evidence>
<keyword evidence="2" id="KW-0472">Membrane</keyword>
<feature type="transmembrane region" description="Helical" evidence="2">
    <location>
        <begin position="226"/>
        <end position="246"/>
    </location>
</feature>
<feature type="transmembrane region" description="Helical" evidence="2">
    <location>
        <begin position="70"/>
        <end position="89"/>
    </location>
</feature>
<evidence type="ECO:0000256" key="2">
    <source>
        <dbReference type="SAM" id="Phobius"/>
    </source>
</evidence>